<dbReference type="EMBL" id="JBFOLJ010000006">
    <property type="protein sequence ID" value="KAL2528967.1"/>
    <property type="molecule type" value="Genomic_DNA"/>
</dbReference>
<gene>
    <name evidence="2" type="ORF">Fot_21568</name>
</gene>
<dbReference type="Proteomes" id="UP001604277">
    <property type="component" value="Unassembled WGS sequence"/>
</dbReference>
<organism evidence="2 3">
    <name type="scientific">Forsythia ovata</name>
    <dbReference type="NCBI Taxonomy" id="205694"/>
    <lineage>
        <taxon>Eukaryota</taxon>
        <taxon>Viridiplantae</taxon>
        <taxon>Streptophyta</taxon>
        <taxon>Embryophyta</taxon>
        <taxon>Tracheophyta</taxon>
        <taxon>Spermatophyta</taxon>
        <taxon>Magnoliopsida</taxon>
        <taxon>eudicotyledons</taxon>
        <taxon>Gunneridae</taxon>
        <taxon>Pentapetalae</taxon>
        <taxon>asterids</taxon>
        <taxon>lamiids</taxon>
        <taxon>Lamiales</taxon>
        <taxon>Oleaceae</taxon>
        <taxon>Forsythieae</taxon>
        <taxon>Forsythia</taxon>
    </lineage>
</organism>
<sequence>MGVGFSTPDDGMGDPTLGIYDPQDASSFAGKHIRMDRLLVAFFGDGSFSWCLPAQLIPFATILRKCRKKIEGLEDTSDIGDVVANYFDVPILGPLEDDCVSSPSTDTGKSSVPSVDKIYHRRKRKSVTPDINPKNKQRTTAKEIAELVNSTSAIRKKRTGTDG</sequence>
<dbReference type="InterPro" id="IPR052657">
    <property type="entry name" value="PDP_family_Arabidopsis"/>
</dbReference>
<keyword evidence="3" id="KW-1185">Reference proteome</keyword>
<proteinExistence type="predicted"/>
<feature type="region of interest" description="Disordered" evidence="1">
    <location>
        <begin position="118"/>
        <end position="147"/>
    </location>
</feature>
<protein>
    <recommendedName>
        <fullName evidence="4">PWWP domain-containing protein</fullName>
    </recommendedName>
</protein>
<dbReference type="AlphaFoldDB" id="A0ABD1UVI0"/>
<reference evidence="3" key="1">
    <citation type="submission" date="2024-07" db="EMBL/GenBank/DDBJ databases">
        <title>Two chromosome-level genome assemblies of Korean endemic species Abeliophyllum distichum and Forsythia ovata (Oleaceae).</title>
        <authorList>
            <person name="Jang H."/>
        </authorList>
    </citation>
    <scope>NUCLEOTIDE SEQUENCE [LARGE SCALE GENOMIC DNA]</scope>
</reference>
<evidence type="ECO:0008006" key="4">
    <source>
        <dbReference type="Google" id="ProtNLM"/>
    </source>
</evidence>
<dbReference type="PANTHER" id="PTHR10688:SF3">
    <property type="entry name" value="PWWP DOMAIN-CONTAINING PROTEIN 6"/>
    <property type="match status" value="1"/>
</dbReference>
<dbReference type="CDD" id="cd05162">
    <property type="entry name" value="PWWP"/>
    <property type="match status" value="1"/>
</dbReference>
<dbReference type="SUPFAM" id="SSF63748">
    <property type="entry name" value="Tudor/PWWP/MBT"/>
    <property type="match status" value="1"/>
</dbReference>
<name>A0ABD1UVI0_9LAMI</name>
<comment type="caution">
    <text evidence="2">The sequence shown here is derived from an EMBL/GenBank/DDBJ whole genome shotgun (WGS) entry which is preliminary data.</text>
</comment>
<evidence type="ECO:0000313" key="3">
    <source>
        <dbReference type="Proteomes" id="UP001604277"/>
    </source>
</evidence>
<evidence type="ECO:0000256" key="1">
    <source>
        <dbReference type="SAM" id="MobiDB-lite"/>
    </source>
</evidence>
<dbReference type="PANTHER" id="PTHR10688">
    <property type="entry name" value="PWWP DOMAIN-CONTAINING PROTEIN"/>
    <property type="match status" value="1"/>
</dbReference>
<accession>A0ABD1UVI0</accession>
<evidence type="ECO:0000313" key="2">
    <source>
        <dbReference type="EMBL" id="KAL2528967.1"/>
    </source>
</evidence>